<organism evidence="3 4">
    <name type="scientific">Steinernema hermaphroditum</name>
    <dbReference type="NCBI Taxonomy" id="289476"/>
    <lineage>
        <taxon>Eukaryota</taxon>
        <taxon>Metazoa</taxon>
        <taxon>Ecdysozoa</taxon>
        <taxon>Nematoda</taxon>
        <taxon>Chromadorea</taxon>
        <taxon>Rhabditida</taxon>
        <taxon>Tylenchina</taxon>
        <taxon>Panagrolaimomorpha</taxon>
        <taxon>Strongyloidoidea</taxon>
        <taxon>Steinernematidae</taxon>
        <taxon>Steinernema</taxon>
    </lineage>
</organism>
<comment type="caution">
    <text evidence="3">The sequence shown here is derived from an EMBL/GenBank/DDBJ whole genome shotgun (WGS) entry which is preliminary data.</text>
</comment>
<feature type="transmembrane region" description="Helical" evidence="2">
    <location>
        <begin position="212"/>
        <end position="234"/>
    </location>
</feature>
<gene>
    <name evidence="3" type="ORF">QR680_016667</name>
</gene>
<keyword evidence="1" id="KW-0175">Coiled coil</keyword>
<proteinExistence type="predicted"/>
<evidence type="ECO:0000256" key="2">
    <source>
        <dbReference type="SAM" id="Phobius"/>
    </source>
</evidence>
<reference evidence="3" key="1">
    <citation type="submission" date="2023-06" db="EMBL/GenBank/DDBJ databases">
        <title>Genomic analysis of the entomopathogenic nematode Steinernema hermaphroditum.</title>
        <authorList>
            <person name="Schwarz E.M."/>
            <person name="Heppert J.K."/>
            <person name="Baniya A."/>
            <person name="Schwartz H.T."/>
            <person name="Tan C.-H."/>
            <person name="Antoshechkin I."/>
            <person name="Sternberg P.W."/>
            <person name="Goodrich-Blair H."/>
            <person name="Dillman A.R."/>
        </authorList>
    </citation>
    <scope>NUCLEOTIDE SEQUENCE</scope>
    <source>
        <strain evidence="3">PS9179</strain>
        <tissue evidence="3">Whole animal</tissue>
    </source>
</reference>
<keyword evidence="4" id="KW-1185">Reference proteome</keyword>
<keyword evidence="2" id="KW-0472">Membrane</keyword>
<feature type="transmembrane region" description="Helical" evidence="2">
    <location>
        <begin position="55"/>
        <end position="80"/>
    </location>
</feature>
<accession>A0AA39LN05</accession>
<name>A0AA39LN05_9BILA</name>
<sequence>MDIKYSIVAGFMVTLGVCVVIFIPSFVVVFDVTANKTEFVGTFDRSPFSFSFLMALKWSALLVLFLLVGICIMVFIPSAIVGYQEAQNKREFLSNFLATTSFGILLLIVAGAKIDTSHRNKRFILRLWPRCITLTFCHEIITIKDEKEWSLARIEPTEDLKRELEEKEERIRALEAENRDLQEQLRLSAERVEEMEQGPSVLQHMIFKKERLGGILVAIGILAIVVSVAFAYVYQITAN</sequence>
<dbReference type="AlphaFoldDB" id="A0AA39LN05"/>
<dbReference type="Proteomes" id="UP001175271">
    <property type="component" value="Unassembled WGS sequence"/>
</dbReference>
<evidence type="ECO:0000313" key="3">
    <source>
        <dbReference type="EMBL" id="KAK0403009.1"/>
    </source>
</evidence>
<keyword evidence="2" id="KW-1133">Transmembrane helix</keyword>
<evidence type="ECO:0000313" key="4">
    <source>
        <dbReference type="Proteomes" id="UP001175271"/>
    </source>
</evidence>
<feature type="transmembrane region" description="Helical" evidence="2">
    <location>
        <begin position="92"/>
        <end position="112"/>
    </location>
</feature>
<evidence type="ECO:0000256" key="1">
    <source>
        <dbReference type="SAM" id="Coils"/>
    </source>
</evidence>
<feature type="transmembrane region" description="Helical" evidence="2">
    <location>
        <begin position="6"/>
        <end position="34"/>
    </location>
</feature>
<protein>
    <submittedName>
        <fullName evidence="3">Uncharacterized protein</fullName>
    </submittedName>
</protein>
<dbReference type="EMBL" id="JAUCMV010000004">
    <property type="protein sequence ID" value="KAK0403009.1"/>
    <property type="molecule type" value="Genomic_DNA"/>
</dbReference>
<keyword evidence="2" id="KW-0812">Transmembrane</keyword>
<feature type="coiled-coil region" evidence="1">
    <location>
        <begin position="157"/>
        <end position="198"/>
    </location>
</feature>